<accession>A0A369USZ9</accession>
<proteinExistence type="predicted"/>
<evidence type="ECO:0000256" key="2">
    <source>
        <dbReference type="ARBA" id="ARBA00022692"/>
    </source>
</evidence>
<dbReference type="SUPFAM" id="SSF74653">
    <property type="entry name" value="TolA/TonB C-terminal domain"/>
    <property type="match status" value="1"/>
</dbReference>
<sequence length="274" mass="29980">MPLREGPTVMTLRIFSIWLAVVSALFAFSAQACSPATYPDPVMHFLQQDGPGAMVFVGVVTSVKSQGDAKKNISQDIVFRPTRALRGNYNESLPVRGFITTDPLAPCGNFFDFTAREGEEWLIFGHLRDGVVYPDKASSRQIKNGTVPPHVLSLLKQLPGSAWTQLRVLGDPQAIYPPEAIKRGHEGTVYIQVTVAPAGRVTQARVDDLPNGYPELREAALRAARAMTFEPFGTTGHTRGRRAVLPYYFFLPGSTAQVPVHQTAPYTVDAIMAP</sequence>
<dbReference type="GO" id="GO:0055085">
    <property type="term" value="P:transmembrane transport"/>
    <property type="evidence" value="ECO:0007669"/>
    <property type="project" value="InterPro"/>
</dbReference>
<keyword evidence="4" id="KW-0472">Membrane</keyword>
<dbReference type="EMBL" id="QQAH01000009">
    <property type="protein sequence ID" value="RDD81469.1"/>
    <property type="molecule type" value="Genomic_DNA"/>
</dbReference>
<dbReference type="GO" id="GO:0016020">
    <property type="term" value="C:membrane"/>
    <property type="evidence" value="ECO:0007669"/>
    <property type="project" value="UniProtKB-SubCell"/>
</dbReference>
<feature type="signal peptide" evidence="5">
    <location>
        <begin position="1"/>
        <end position="32"/>
    </location>
</feature>
<name>A0A369USZ9_9GAMM</name>
<feature type="domain" description="TonB C-terminal" evidence="6">
    <location>
        <begin position="161"/>
        <end position="258"/>
    </location>
</feature>
<keyword evidence="5" id="KW-0732">Signal</keyword>
<reference evidence="7 8" key="1">
    <citation type="submission" date="2018-07" db="EMBL/GenBank/DDBJ databases">
        <title>Dyella tabacisoli L4-6T, whole genome shotgun sequence.</title>
        <authorList>
            <person name="Zhou X.-K."/>
            <person name="Li W.-J."/>
            <person name="Duan Y.-Q."/>
        </authorList>
    </citation>
    <scope>NUCLEOTIDE SEQUENCE [LARGE SCALE GENOMIC DNA]</scope>
    <source>
        <strain evidence="7 8">L4-6</strain>
    </source>
</reference>
<evidence type="ECO:0000256" key="4">
    <source>
        <dbReference type="ARBA" id="ARBA00023136"/>
    </source>
</evidence>
<keyword evidence="2" id="KW-0812">Transmembrane</keyword>
<dbReference type="InterPro" id="IPR037682">
    <property type="entry name" value="TonB_C"/>
</dbReference>
<evidence type="ECO:0000313" key="8">
    <source>
        <dbReference type="Proteomes" id="UP000253782"/>
    </source>
</evidence>
<evidence type="ECO:0000313" key="7">
    <source>
        <dbReference type="EMBL" id="RDD81469.1"/>
    </source>
</evidence>
<evidence type="ECO:0000256" key="5">
    <source>
        <dbReference type="SAM" id="SignalP"/>
    </source>
</evidence>
<keyword evidence="3" id="KW-1133">Transmembrane helix</keyword>
<dbReference type="InterPro" id="IPR006260">
    <property type="entry name" value="TonB/TolA_C"/>
</dbReference>
<keyword evidence="8" id="KW-1185">Reference proteome</keyword>
<dbReference type="NCBIfam" id="TIGR01352">
    <property type="entry name" value="tonB_Cterm"/>
    <property type="match status" value="1"/>
</dbReference>
<dbReference type="PROSITE" id="PS51257">
    <property type="entry name" value="PROKAR_LIPOPROTEIN"/>
    <property type="match status" value="1"/>
</dbReference>
<feature type="chain" id="PRO_5016985371" evidence="5">
    <location>
        <begin position="33"/>
        <end position="274"/>
    </location>
</feature>
<organism evidence="7 8">
    <name type="scientific">Dyella tabacisoli</name>
    <dbReference type="NCBI Taxonomy" id="2282381"/>
    <lineage>
        <taxon>Bacteria</taxon>
        <taxon>Pseudomonadati</taxon>
        <taxon>Pseudomonadota</taxon>
        <taxon>Gammaproteobacteria</taxon>
        <taxon>Lysobacterales</taxon>
        <taxon>Rhodanobacteraceae</taxon>
        <taxon>Dyella</taxon>
    </lineage>
</organism>
<protein>
    <submittedName>
        <fullName evidence="7">TonB family protein</fullName>
    </submittedName>
</protein>
<dbReference type="Pfam" id="PF03544">
    <property type="entry name" value="TonB_C"/>
    <property type="match status" value="1"/>
</dbReference>
<evidence type="ECO:0000256" key="3">
    <source>
        <dbReference type="ARBA" id="ARBA00022989"/>
    </source>
</evidence>
<dbReference type="AlphaFoldDB" id="A0A369USZ9"/>
<gene>
    <name evidence="7" type="ORF">DVJ77_09785</name>
</gene>
<dbReference type="Gene3D" id="3.30.1150.10">
    <property type="match status" value="1"/>
</dbReference>
<comment type="subcellular location">
    <subcellularLocation>
        <location evidence="1">Membrane</location>
        <topology evidence="1">Single-pass membrane protein</topology>
    </subcellularLocation>
</comment>
<comment type="caution">
    <text evidence="7">The sequence shown here is derived from an EMBL/GenBank/DDBJ whole genome shotgun (WGS) entry which is preliminary data.</text>
</comment>
<dbReference type="PROSITE" id="PS52015">
    <property type="entry name" value="TONB_CTD"/>
    <property type="match status" value="1"/>
</dbReference>
<evidence type="ECO:0000259" key="6">
    <source>
        <dbReference type="PROSITE" id="PS52015"/>
    </source>
</evidence>
<dbReference type="Proteomes" id="UP000253782">
    <property type="component" value="Unassembled WGS sequence"/>
</dbReference>
<evidence type="ECO:0000256" key="1">
    <source>
        <dbReference type="ARBA" id="ARBA00004167"/>
    </source>
</evidence>